<evidence type="ECO:0000256" key="9">
    <source>
        <dbReference type="SAM" id="MobiDB-lite"/>
    </source>
</evidence>
<accession>A0ABR4N2C7</accession>
<comment type="caution">
    <text evidence="11">The sequence shown here is derived from an EMBL/GenBank/DDBJ whole genome shotgun (WGS) entry which is preliminary data.</text>
</comment>
<keyword evidence="12" id="KW-1185">Reference proteome</keyword>
<evidence type="ECO:0000256" key="5">
    <source>
        <dbReference type="ARBA" id="ARBA00022856"/>
    </source>
</evidence>
<dbReference type="InterPro" id="IPR004813">
    <property type="entry name" value="OPT"/>
</dbReference>
<dbReference type="PANTHER" id="PTHR22601">
    <property type="entry name" value="ISP4 LIKE PROTEIN"/>
    <property type="match status" value="1"/>
</dbReference>
<protein>
    <submittedName>
        <fullName evidence="11">OPT superfamily</fullName>
    </submittedName>
</protein>
<dbReference type="NCBIfam" id="TIGR00728">
    <property type="entry name" value="OPT_sfam"/>
    <property type="match status" value="1"/>
</dbReference>
<dbReference type="InterPro" id="IPR004648">
    <property type="entry name" value="Oligpept_transpt"/>
</dbReference>
<keyword evidence="7 10" id="KW-1133">Transmembrane helix</keyword>
<keyword evidence="6" id="KW-0653">Protein transport</keyword>
<evidence type="ECO:0000256" key="7">
    <source>
        <dbReference type="ARBA" id="ARBA00022989"/>
    </source>
</evidence>
<feature type="transmembrane region" description="Helical" evidence="10">
    <location>
        <begin position="845"/>
        <end position="868"/>
    </location>
</feature>
<feature type="compositionally biased region" description="Low complexity" evidence="9">
    <location>
        <begin position="67"/>
        <end position="99"/>
    </location>
</feature>
<comment type="similarity">
    <text evidence="2">Belongs to the oligopeptide OPT transporter family.</text>
</comment>
<organism evidence="11 12">
    <name type="scientific">Polyrhizophydium stewartii</name>
    <dbReference type="NCBI Taxonomy" id="2732419"/>
    <lineage>
        <taxon>Eukaryota</taxon>
        <taxon>Fungi</taxon>
        <taxon>Fungi incertae sedis</taxon>
        <taxon>Chytridiomycota</taxon>
        <taxon>Chytridiomycota incertae sedis</taxon>
        <taxon>Chytridiomycetes</taxon>
        <taxon>Rhizophydiales</taxon>
        <taxon>Rhizophydiales incertae sedis</taxon>
        <taxon>Polyrhizophydium</taxon>
    </lineage>
</organism>
<keyword evidence="5" id="KW-0571">Peptide transport</keyword>
<feature type="transmembrane region" description="Helical" evidence="10">
    <location>
        <begin position="888"/>
        <end position="909"/>
    </location>
</feature>
<feature type="transmembrane region" description="Helical" evidence="10">
    <location>
        <begin position="517"/>
        <end position="541"/>
    </location>
</feature>
<feature type="transmembrane region" description="Helical" evidence="10">
    <location>
        <begin position="609"/>
        <end position="631"/>
    </location>
</feature>
<reference evidence="11 12" key="1">
    <citation type="submission" date="2023-09" db="EMBL/GenBank/DDBJ databases">
        <title>Pangenome analysis of Batrachochytrium dendrobatidis and related Chytrids.</title>
        <authorList>
            <person name="Yacoub M.N."/>
            <person name="Stajich J.E."/>
            <person name="James T.Y."/>
        </authorList>
    </citation>
    <scope>NUCLEOTIDE SEQUENCE [LARGE SCALE GENOMIC DNA]</scope>
    <source>
        <strain evidence="11 12">JEL0888</strain>
    </source>
</reference>
<evidence type="ECO:0000313" key="11">
    <source>
        <dbReference type="EMBL" id="KAL2913660.1"/>
    </source>
</evidence>
<dbReference type="Proteomes" id="UP001527925">
    <property type="component" value="Unassembled WGS sequence"/>
</dbReference>
<keyword evidence="8 10" id="KW-0472">Membrane</keyword>
<feature type="compositionally biased region" description="Pro residues" evidence="9">
    <location>
        <begin position="52"/>
        <end position="66"/>
    </location>
</feature>
<feature type="compositionally biased region" description="Pro residues" evidence="9">
    <location>
        <begin position="113"/>
        <end position="155"/>
    </location>
</feature>
<evidence type="ECO:0000256" key="8">
    <source>
        <dbReference type="ARBA" id="ARBA00023136"/>
    </source>
</evidence>
<feature type="transmembrane region" description="Helical" evidence="10">
    <location>
        <begin position="783"/>
        <end position="801"/>
    </location>
</feature>
<evidence type="ECO:0000256" key="2">
    <source>
        <dbReference type="ARBA" id="ARBA00008807"/>
    </source>
</evidence>
<feature type="transmembrane region" description="Helical" evidence="10">
    <location>
        <begin position="695"/>
        <end position="714"/>
    </location>
</feature>
<name>A0ABR4N2C7_9FUNG</name>
<evidence type="ECO:0000256" key="1">
    <source>
        <dbReference type="ARBA" id="ARBA00004141"/>
    </source>
</evidence>
<gene>
    <name evidence="11" type="primary">OPT7_6</name>
    <name evidence="11" type="ORF">HK105_206820</name>
</gene>
<feature type="transmembrane region" description="Helical" evidence="10">
    <location>
        <begin position="821"/>
        <end position="838"/>
    </location>
</feature>
<feature type="compositionally biased region" description="Low complexity" evidence="9">
    <location>
        <begin position="20"/>
        <end position="33"/>
    </location>
</feature>
<evidence type="ECO:0000256" key="6">
    <source>
        <dbReference type="ARBA" id="ARBA00022927"/>
    </source>
</evidence>
<keyword evidence="4 10" id="KW-0812">Transmembrane</keyword>
<sequence length="968" mass="105976">MSLHDQQQQKQLSARVEMSLRQQQQLALRQALLPPRSPGAEAAGKLPLPGDAAPPVPTPPPIPASPDPLASSDAKSVVSAVASGAVTTSYSPTSDTPSSFKFGQFEAAFIPVDQPPPTTALPQTPAPKPPSPPLPLQPRQPPMPLPQFAPAPQPQPVVQQPQQAVVREMSVPVHMDVQEADDGPEPPVWAYAGPSLSKRQQQQFQQSQLRMPAAAPQPAGPPMSASLPSPGAEFDSKLEGSVYTDSDDESEGPDAISAEEYTSAIVPQADDPDMSSFTVRAFVLGTIWAVMLAFANTVFSFRTNSFIVPSSAATLLSYPMGVFLARVLPSGILNPGPFTIKEHVLIYVMAASGGGLAYGIDNVVSQKWILNQEGIGFLGAFAFVLSMQMIGYGLAGMCRAILVRPKAMLWPSNLSSIALFVSFHNNDEEKEDQESSRYALSRYSFFWVAFSFTFLWQLLPGYLASVLQAVSLLCFFSTNDTVRLLGSSGPGGGFGILSLSFDWTLTSSYVAPLTSPWWATVNFVVGNIFWIWIVGPIFYFYKVYGMPQLGHIDINGDNSTVRSYSVVNSVNMYNKTGGRIDLPSLFNATRGEPNSDLIQSLSPLYLPEYYSIAYIASFFNITAAVVHVLLWNNKDIYRGVKTAFFSRNEVQPERRHSRHKSEPKDVPDLAYLVFFLAFLVLQIIVGHLTPFKLDWWATILAIALPVLLIIPIGIIQATTGVQLGLNVISELIIGYMIPGQLVPVMTFKSLAYNIMIQALALVSDLKIGNYLHISPIHMVAAQLYGTLLGALVNTSTAFWVLNSLSSLLLNDENWLSSDYQVFTNAGIIWGAIGPKLFFGPGSIYFINNLGFLLGAMLPLLPWGLNLIFPSSMWRLIHIPLLTNTISPGYFNSFIITTLVIGFMSQYYMFRFHRAWWAKYNYVLSIALDLGAGLSTLAANGLQVRFNKSVGPLNPSTRVDYYCFNKPFA</sequence>
<feature type="transmembrane region" description="Helical" evidence="10">
    <location>
        <begin position="344"/>
        <end position="364"/>
    </location>
</feature>
<evidence type="ECO:0000256" key="4">
    <source>
        <dbReference type="ARBA" id="ARBA00022692"/>
    </source>
</evidence>
<feature type="transmembrane region" description="Helical" evidence="10">
    <location>
        <begin position="445"/>
        <end position="464"/>
    </location>
</feature>
<feature type="transmembrane region" description="Helical" evidence="10">
    <location>
        <begin position="306"/>
        <end position="324"/>
    </location>
</feature>
<evidence type="ECO:0000313" key="12">
    <source>
        <dbReference type="Proteomes" id="UP001527925"/>
    </source>
</evidence>
<dbReference type="Pfam" id="PF03169">
    <property type="entry name" value="OPT"/>
    <property type="match status" value="1"/>
</dbReference>
<feature type="region of interest" description="Disordered" evidence="9">
    <location>
        <begin position="1"/>
        <end position="163"/>
    </location>
</feature>
<feature type="transmembrane region" description="Helical" evidence="10">
    <location>
        <begin position="376"/>
        <end position="395"/>
    </location>
</feature>
<feature type="transmembrane region" description="Helical" evidence="10">
    <location>
        <begin position="921"/>
        <end position="941"/>
    </location>
</feature>
<keyword evidence="3" id="KW-0813">Transport</keyword>
<feature type="region of interest" description="Disordered" evidence="9">
    <location>
        <begin position="195"/>
        <end position="254"/>
    </location>
</feature>
<feature type="compositionally biased region" description="Low complexity" evidence="9">
    <location>
        <begin position="200"/>
        <end position="226"/>
    </location>
</feature>
<comment type="subcellular location">
    <subcellularLocation>
        <location evidence="1">Membrane</location>
        <topology evidence="1">Multi-pass membrane protein</topology>
    </subcellularLocation>
</comment>
<evidence type="ECO:0000256" key="10">
    <source>
        <dbReference type="SAM" id="Phobius"/>
    </source>
</evidence>
<proteinExistence type="inferred from homology"/>
<evidence type="ECO:0000256" key="3">
    <source>
        <dbReference type="ARBA" id="ARBA00022448"/>
    </source>
</evidence>
<feature type="compositionally biased region" description="Polar residues" evidence="9">
    <location>
        <begin position="1"/>
        <end position="12"/>
    </location>
</feature>
<feature type="transmembrane region" description="Helical" evidence="10">
    <location>
        <begin position="669"/>
        <end position="689"/>
    </location>
</feature>
<feature type="transmembrane region" description="Helical" evidence="10">
    <location>
        <begin position="277"/>
        <end position="299"/>
    </location>
</feature>
<feature type="transmembrane region" description="Helical" evidence="10">
    <location>
        <begin position="484"/>
        <end position="505"/>
    </location>
</feature>
<dbReference type="EMBL" id="JADGIZ020000043">
    <property type="protein sequence ID" value="KAL2913660.1"/>
    <property type="molecule type" value="Genomic_DNA"/>
</dbReference>